<keyword evidence="2" id="KW-1185">Reference proteome</keyword>
<dbReference type="Proteomes" id="UP001162483">
    <property type="component" value="Unassembled WGS sequence"/>
</dbReference>
<feature type="non-terminal residue" evidence="1">
    <location>
        <position position="1"/>
    </location>
</feature>
<name>A0ABN9E2Q2_9NEOB</name>
<evidence type="ECO:0000313" key="1">
    <source>
        <dbReference type="EMBL" id="CAI9577876.1"/>
    </source>
</evidence>
<accession>A0ABN9E2Q2</accession>
<organism evidence="1 2">
    <name type="scientific">Staurois parvus</name>
    <dbReference type="NCBI Taxonomy" id="386267"/>
    <lineage>
        <taxon>Eukaryota</taxon>
        <taxon>Metazoa</taxon>
        <taxon>Chordata</taxon>
        <taxon>Craniata</taxon>
        <taxon>Vertebrata</taxon>
        <taxon>Euteleostomi</taxon>
        <taxon>Amphibia</taxon>
        <taxon>Batrachia</taxon>
        <taxon>Anura</taxon>
        <taxon>Neobatrachia</taxon>
        <taxon>Ranoidea</taxon>
        <taxon>Ranidae</taxon>
        <taxon>Staurois</taxon>
    </lineage>
</organism>
<dbReference type="EMBL" id="CATNWA010014954">
    <property type="protein sequence ID" value="CAI9577876.1"/>
    <property type="molecule type" value="Genomic_DNA"/>
</dbReference>
<gene>
    <name evidence="1" type="ORF">SPARVUS_LOCUS8784610</name>
</gene>
<sequence length="55" mass="5877">THADLVWIQGRTDHSSTRALPEGPGVSRGPQEMPLVPFIGFFGCALSVVKDTEAP</sequence>
<evidence type="ECO:0000313" key="2">
    <source>
        <dbReference type="Proteomes" id="UP001162483"/>
    </source>
</evidence>
<comment type="caution">
    <text evidence="1">The sequence shown here is derived from an EMBL/GenBank/DDBJ whole genome shotgun (WGS) entry which is preliminary data.</text>
</comment>
<protein>
    <submittedName>
        <fullName evidence="1">Uncharacterized protein</fullName>
    </submittedName>
</protein>
<proteinExistence type="predicted"/>
<reference evidence="1" key="1">
    <citation type="submission" date="2023-05" db="EMBL/GenBank/DDBJ databases">
        <authorList>
            <person name="Stuckert A."/>
        </authorList>
    </citation>
    <scope>NUCLEOTIDE SEQUENCE</scope>
</reference>